<sequence>MPYLTTGWLDNLSVEAHKNNAKFSISIANEDISTAAIQIQGFYKSGASRVKYVEEFFTLGAGTMILKNYFVLFKALKFKIFISSPLVEVTGYCKDSSGTLVLKQFEVMEVSAP</sequence>
<reference evidence="2" key="1">
    <citation type="submission" date="2011-11" db="EMBL/GenBank/DDBJ databases">
        <title>Complete sequence of Desulfosporosinus orientis DSM 765.</title>
        <authorList>
            <person name="Lucas S."/>
            <person name="Han J."/>
            <person name="Lapidus A."/>
            <person name="Cheng J.-F."/>
            <person name="Goodwin L."/>
            <person name="Pitluck S."/>
            <person name="Peters L."/>
            <person name="Ovchinnikova G."/>
            <person name="Teshima H."/>
            <person name="Detter J.C."/>
            <person name="Han C."/>
            <person name="Tapia R."/>
            <person name="Land M."/>
            <person name="Hauser L."/>
            <person name="Kyrpides N."/>
            <person name="Ivanova N."/>
            <person name="Pagani I."/>
            <person name="Pester M."/>
            <person name="Spring S."/>
            <person name="Ollivier B."/>
            <person name="Rattei T."/>
            <person name="Klenk H.-P."/>
            <person name="Wagner M."/>
            <person name="Loy A."/>
            <person name="Woyke T."/>
        </authorList>
    </citation>
    <scope>NUCLEOTIDE SEQUENCE [LARGE SCALE GENOMIC DNA]</scope>
    <source>
        <strain evidence="2">ATCC 19365 / DSM 765 / NCIMB 8382 / VKM B-1628</strain>
    </source>
</reference>
<organism evidence="1 2">
    <name type="scientific">Desulfosporosinus orientis (strain ATCC 19365 / DSM 765 / NCIMB 8382 / VKM B-1628 / Singapore I)</name>
    <name type="common">Desulfotomaculum orientis</name>
    <dbReference type="NCBI Taxonomy" id="768706"/>
    <lineage>
        <taxon>Bacteria</taxon>
        <taxon>Bacillati</taxon>
        <taxon>Bacillota</taxon>
        <taxon>Clostridia</taxon>
        <taxon>Eubacteriales</taxon>
        <taxon>Desulfitobacteriaceae</taxon>
        <taxon>Desulfosporosinus</taxon>
    </lineage>
</organism>
<proteinExistence type="predicted"/>
<gene>
    <name evidence="1" type="ordered locus">Desor_0337</name>
</gene>
<reference evidence="1 2" key="2">
    <citation type="journal article" date="2012" name="J. Bacteriol.">
        <title>Complete genome sequences of Desulfosporosinus orientis DSM765T, Desulfosporosinus youngiae DSM17734T, Desulfosporosinus meridiei DSM13257T, and Desulfosporosinus acidiphilus DSM22704T.</title>
        <authorList>
            <person name="Pester M."/>
            <person name="Brambilla E."/>
            <person name="Alazard D."/>
            <person name="Rattei T."/>
            <person name="Weinmaier T."/>
            <person name="Han J."/>
            <person name="Lucas S."/>
            <person name="Lapidus A."/>
            <person name="Cheng J.F."/>
            <person name="Goodwin L."/>
            <person name="Pitluck S."/>
            <person name="Peters L."/>
            <person name="Ovchinnikova G."/>
            <person name="Teshima H."/>
            <person name="Detter J.C."/>
            <person name="Han C.S."/>
            <person name="Tapia R."/>
            <person name="Land M.L."/>
            <person name="Hauser L."/>
            <person name="Kyrpides N.C."/>
            <person name="Ivanova N.N."/>
            <person name="Pagani I."/>
            <person name="Huntmann M."/>
            <person name="Wei C.L."/>
            <person name="Davenport K.W."/>
            <person name="Daligault H."/>
            <person name="Chain P.S."/>
            <person name="Chen A."/>
            <person name="Mavromatis K."/>
            <person name="Markowitz V."/>
            <person name="Szeto E."/>
            <person name="Mikhailova N."/>
            <person name="Pati A."/>
            <person name="Wagner M."/>
            <person name="Woyke T."/>
            <person name="Ollivier B."/>
            <person name="Klenk H.P."/>
            <person name="Spring S."/>
            <person name="Loy A."/>
        </authorList>
    </citation>
    <scope>NUCLEOTIDE SEQUENCE [LARGE SCALE GENOMIC DNA]</scope>
    <source>
        <strain evidence="2">ATCC 19365 / DSM 765 / NCIMB 8382 / VKM B-1628</strain>
    </source>
</reference>
<accession>G7W534</accession>
<evidence type="ECO:0000313" key="2">
    <source>
        <dbReference type="Proteomes" id="UP000006346"/>
    </source>
</evidence>
<dbReference type="PATRIC" id="fig|768706.3.peg.297"/>
<dbReference type="STRING" id="768706.Desor_0337"/>
<keyword evidence="2" id="KW-1185">Reference proteome</keyword>
<dbReference type="Proteomes" id="UP000006346">
    <property type="component" value="Chromosome"/>
</dbReference>
<dbReference type="AlphaFoldDB" id="G7W534"/>
<protein>
    <submittedName>
        <fullName evidence="1">Uncharacterized protein</fullName>
    </submittedName>
</protein>
<dbReference type="KEGG" id="dor:Desor_0337"/>
<dbReference type="RefSeq" id="WP_014182876.1">
    <property type="nucleotide sequence ID" value="NC_016584.1"/>
</dbReference>
<dbReference type="OrthoDB" id="1798382at2"/>
<name>G7W534_DESOD</name>
<dbReference type="eggNOG" id="COG3391">
    <property type="taxonomic scope" value="Bacteria"/>
</dbReference>
<dbReference type="HOGENOM" id="CLU_148356_0_0_9"/>
<evidence type="ECO:0000313" key="1">
    <source>
        <dbReference type="EMBL" id="AET66050.1"/>
    </source>
</evidence>
<dbReference type="EMBL" id="CP003108">
    <property type="protein sequence ID" value="AET66050.1"/>
    <property type="molecule type" value="Genomic_DNA"/>
</dbReference>